<accession>A0A1B2DDD9</accession>
<gene>
    <name evidence="1" type="ORF">BBD42_03930</name>
</gene>
<organism evidence="1">
    <name type="scientific">Paenibacillus sp. BIHB 4019</name>
    <dbReference type="NCBI Taxonomy" id="1870819"/>
    <lineage>
        <taxon>Bacteria</taxon>
        <taxon>Bacillati</taxon>
        <taxon>Bacillota</taxon>
        <taxon>Bacilli</taxon>
        <taxon>Bacillales</taxon>
        <taxon>Paenibacillaceae</taxon>
        <taxon>Paenibacillus</taxon>
    </lineage>
</organism>
<dbReference type="AlphaFoldDB" id="A0A1B2DDD9"/>
<evidence type="ECO:0000313" key="1">
    <source>
        <dbReference type="EMBL" id="ANY65706.1"/>
    </source>
</evidence>
<protein>
    <recommendedName>
        <fullName evidence="2">F0F1-type ATP synthase</fullName>
    </recommendedName>
</protein>
<proteinExistence type="predicted"/>
<reference evidence="1" key="1">
    <citation type="submission" date="2016-08" db="EMBL/GenBank/DDBJ databases">
        <title>Complete Genome Seqeunce of Paenibacillus sp. BIHB 4019 from tea rhizoplane.</title>
        <authorList>
            <person name="Thakur R."/>
            <person name="Swarnkar M.K."/>
            <person name="Gulati A."/>
        </authorList>
    </citation>
    <scope>NUCLEOTIDE SEQUENCE [LARGE SCALE GENOMIC DNA]</scope>
    <source>
        <strain evidence="1">BIHB4019</strain>
    </source>
</reference>
<dbReference type="EMBL" id="CP016808">
    <property type="protein sequence ID" value="ANY65706.1"/>
    <property type="molecule type" value="Genomic_DNA"/>
</dbReference>
<name>A0A1B2DDD9_9BACL</name>
<evidence type="ECO:0008006" key="2">
    <source>
        <dbReference type="Google" id="ProtNLM"/>
    </source>
</evidence>
<sequence length="319" mass="36191">MLLLFLVLAIPLVVLNDAKQDLESFNEEMHRRYTNDFQAAVDDTGAYLSRLESQQTTVSVRYQQEKQLDLDQEMINVFYENLALKFGIENNAVAIQNLKLHIPALVMIRYNGYVMVTLDDTASYEGGQELTSVFWPARSFLYQLRNGNTIYFTMDNNALVYDKGQNRFYQGDYESLSVQTNLAPLLTIEQFKEIRQSTITSLIEQDMATAINRHMEIAKRLGLSVQFTLPKGIDQQSIKDMGFMAFIQGYPLPGGERLDAYSFAGSAVVQRKPWVGTIASSGKHNAYPEQCVPSTGITVIETIYDTEEAVRKGYFLNEC</sequence>